<feature type="domain" description="FAS1" evidence="2">
    <location>
        <begin position="151"/>
        <end position="288"/>
    </location>
</feature>
<dbReference type="PANTHER" id="PTHR10900:SF77">
    <property type="entry name" value="FI19380P1"/>
    <property type="match status" value="1"/>
</dbReference>
<dbReference type="AlphaFoldDB" id="A0A1U7LWT4"/>
<dbReference type="STRING" id="1198029.A0A1U7LWT4"/>
<keyword evidence="1" id="KW-1133">Transmembrane helix</keyword>
<sequence length="772" mass="86243">MALLNSFNRIDQERDQKQESTTQMTEIHAQTVSIIDLLSSDPQFKSLLRALQHAGLISDINISRNITLVAPTNDAFEAFEPDGILEHDLWRYHILNTTNTINSRSFVADTWLQINEKANLGIHVDVSESGIMAIGNSKVIKENWNADNGVIQVIDKLLSLPPSTYEFVETSSDLKLLFSISNYTYFDRPASTLFAPNDKAFSVLSQVEIAYLCTSHGSTDLQKIIDRHILENIVYRQDVPEKLSLRTVEGENITLEVKEKSFTVDGVEVEKPDVLTNQGHIVNRLSIPRSYEFTPLKGLYGLGSDTFAQCIIKNGITELVNTRNRTIFAPVDSPALDFATSSGDPYLSSLSYNIIPGTVDLDDLEDGHLLETEFRPRSMNGNSQRIKISKHRNKLFINTAESTGNIAYIEKYDSRIYEVSNAISIPLPFPFAATPDLSVSKSLEFINQAGLEDELYINEKSLTLLLPTNLAWERLGLVQKLVQSNDTLLKHLILNTAVQLDKILYSQDISKTSIVVKTRLGEKIKLWNQKGEIKLQHGSKNCKLVDRDILAANGVGHSLTCIPIPTIFSISPQDLLVAGKASKFIELITKANLLNVLDLDGNYSILAPTDAVLEYEDINEDTIDIEQIIRLHILKPSSDRDENCEADPFRCLTAGESLNGLKVATRKLNSDLSLIHIEGDRHEQSARILDRGSTSQSGQVIILDRVLRPAWLVIDDPPTGKLIGIGFAIATGVFLSILIIALMGSKIMTWRKRRSPEWRPLLGEDDHSEYRD</sequence>
<dbReference type="EMBL" id="LXFE01000126">
    <property type="protein sequence ID" value="OLL27033.1"/>
    <property type="molecule type" value="Genomic_DNA"/>
</dbReference>
<dbReference type="InterPro" id="IPR000782">
    <property type="entry name" value="FAS1_domain"/>
</dbReference>
<keyword evidence="4" id="KW-1185">Reference proteome</keyword>
<dbReference type="Proteomes" id="UP000186594">
    <property type="component" value="Unassembled WGS sequence"/>
</dbReference>
<feature type="domain" description="FAS1" evidence="2">
    <location>
        <begin position="31"/>
        <end position="158"/>
    </location>
</feature>
<comment type="caution">
    <text evidence="3">The sequence shown here is derived from an EMBL/GenBank/DDBJ whole genome shotgun (WGS) entry which is preliminary data.</text>
</comment>
<dbReference type="SUPFAM" id="SSF82153">
    <property type="entry name" value="FAS1 domain"/>
    <property type="match status" value="5"/>
</dbReference>
<name>A0A1U7LWT4_NEOID</name>
<dbReference type="InterPro" id="IPR036378">
    <property type="entry name" value="FAS1_dom_sf"/>
</dbReference>
<gene>
    <name evidence="3" type="ORF">NEOLI_000048</name>
</gene>
<feature type="domain" description="FAS1" evidence="2">
    <location>
        <begin position="568"/>
        <end position="707"/>
    </location>
</feature>
<dbReference type="PROSITE" id="PS50213">
    <property type="entry name" value="FAS1"/>
    <property type="match status" value="4"/>
</dbReference>
<protein>
    <submittedName>
        <fullName evidence="3">FAS1 domain-containing protein fsc1</fullName>
    </submittedName>
</protein>
<organism evidence="3 4">
    <name type="scientific">Neolecta irregularis (strain DAH-3)</name>
    <dbReference type="NCBI Taxonomy" id="1198029"/>
    <lineage>
        <taxon>Eukaryota</taxon>
        <taxon>Fungi</taxon>
        <taxon>Dikarya</taxon>
        <taxon>Ascomycota</taxon>
        <taxon>Taphrinomycotina</taxon>
        <taxon>Neolectales</taxon>
        <taxon>Neolectaceae</taxon>
        <taxon>Neolecta</taxon>
    </lineage>
</organism>
<dbReference type="PANTHER" id="PTHR10900">
    <property type="entry name" value="PERIOSTIN-RELATED"/>
    <property type="match status" value="1"/>
</dbReference>
<dbReference type="OrthoDB" id="286301at2759"/>
<feature type="transmembrane region" description="Helical" evidence="1">
    <location>
        <begin position="722"/>
        <end position="744"/>
    </location>
</feature>
<feature type="domain" description="FAS1" evidence="2">
    <location>
        <begin position="426"/>
        <end position="563"/>
    </location>
</feature>
<dbReference type="InterPro" id="IPR050904">
    <property type="entry name" value="Adhesion/Biosynth-related"/>
</dbReference>
<dbReference type="Gene3D" id="2.30.180.10">
    <property type="entry name" value="FAS1 domain"/>
    <property type="match status" value="5"/>
</dbReference>
<evidence type="ECO:0000256" key="1">
    <source>
        <dbReference type="SAM" id="Phobius"/>
    </source>
</evidence>
<keyword evidence="1" id="KW-0812">Transmembrane</keyword>
<proteinExistence type="predicted"/>
<accession>A0A1U7LWT4</accession>
<evidence type="ECO:0000313" key="4">
    <source>
        <dbReference type="Proteomes" id="UP000186594"/>
    </source>
</evidence>
<evidence type="ECO:0000313" key="3">
    <source>
        <dbReference type="EMBL" id="OLL27033.1"/>
    </source>
</evidence>
<dbReference type="OMA" id="MYQNIDI"/>
<evidence type="ECO:0000259" key="2">
    <source>
        <dbReference type="PROSITE" id="PS50213"/>
    </source>
</evidence>
<reference evidence="3 4" key="1">
    <citation type="submission" date="2016-04" db="EMBL/GenBank/DDBJ databases">
        <title>Evolutionary innovation and constraint leading to complex multicellularity in the Ascomycota.</title>
        <authorList>
            <person name="Cisse O."/>
            <person name="Nguyen A."/>
            <person name="Hewitt D.A."/>
            <person name="Jedd G."/>
            <person name="Stajich J.E."/>
        </authorList>
    </citation>
    <scope>NUCLEOTIDE SEQUENCE [LARGE SCALE GENOMIC DNA]</scope>
    <source>
        <strain evidence="3 4">DAH-3</strain>
    </source>
</reference>
<dbReference type="Pfam" id="PF02469">
    <property type="entry name" value="Fasciclin"/>
    <property type="match status" value="4"/>
</dbReference>
<keyword evidence="1" id="KW-0472">Membrane</keyword>
<dbReference type="SMART" id="SM00554">
    <property type="entry name" value="FAS1"/>
    <property type="match status" value="4"/>
</dbReference>